<gene>
    <name evidence="2" type="ORF">EW026_g1397</name>
</gene>
<feature type="compositionally biased region" description="Basic and acidic residues" evidence="1">
    <location>
        <begin position="15"/>
        <end position="26"/>
    </location>
</feature>
<dbReference type="Proteomes" id="UP000309038">
    <property type="component" value="Unassembled WGS sequence"/>
</dbReference>
<evidence type="ECO:0000313" key="3">
    <source>
        <dbReference type="Proteomes" id="UP000309038"/>
    </source>
</evidence>
<dbReference type="AlphaFoldDB" id="A0A4S4KRZ4"/>
<keyword evidence="3" id="KW-1185">Reference proteome</keyword>
<evidence type="ECO:0000256" key="1">
    <source>
        <dbReference type="SAM" id="MobiDB-lite"/>
    </source>
</evidence>
<feature type="compositionally biased region" description="Polar residues" evidence="1">
    <location>
        <begin position="27"/>
        <end position="38"/>
    </location>
</feature>
<accession>A0A4S4KRZ4</accession>
<protein>
    <submittedName>
        <fullName evidence="2">Uncharacterized protein</fullName>
    </submittedName>
</protein>
<dbReference type="EMBL" id="SGPJ01000028">
    <property type="protein sequence ID" value="THH01254.1"/>
    <property type="molecule type" value="Genomic_DNA"/>
</dbReference>
<evidence type="ECO:0000313" key="2">
    <source>
        <dbReference type="EMBL" id="THH01254.1"/>
    </source>
</evidence>
<name>A0A4S4KRZ4_9APHY</name>
<feature type="region of interest" description="Disordered" evidence="1">
    <location>
        <begin position="1"/>
        <end position="185"/>
    </location>
</feature>
<feature type="compositionally biased region" description="Polar residues" evidence="1">
    <location>
        <begin position="81"/>
        <end position="94"/>
    </location>
</feature>
<reference evidence="2 3" key="1">
    <citation type="submission" date="2019-02" db="EMBL/GenBank/DDBJ databases">
        <title>Genome sequencing of the rare red list fungi Phlebia centrifuga.</title>
        <authorList>
            <person name="Buettner E."/>
            <person name="Kellner H."/>
        </authorList>
    </citation>
    <scope>NUCLEOTIDE SEQUENCE [LARGE SCALE GENOMIC DNA]</scope>
    <source>
        <strain evidence="2 3">DSM 108282</strain>
    </source>
</reference>
<sequence length="185" mass="20088">MDIQCQSAPKPTPVPRKERAVNEQVRKASSGSFVSKTVQLVKKVVTPRATAKGTTPIQHAASKKQPAVDPRPKTSAADPQPSKTSTHLTSTTPGSAKRPSPLPVAQRARPQRPSPTSHDPVQLEPHNRVPDYPDVDDSEVDIQGYEDGPPTSSGGYTSDMEPLAEDDNEEEDEEDHQPRPARYVS</sequence>
<comment type="caution">
    <text evidence="2">The sequence shown here is derived from an EMBL/GenBank/DDBJ whole genome shotgun (WGS) entry which is preliminary data.</text>
</comment>
<organism evidence="2 3">
    <name type="scientific">Hermanssonia centrifuga</name>
    <dbReference type="NCBI Taxonomy" id="98765"/>
    <lineage>
        <taxon>Eukaryota</taxon>
        <taxon>Fungi</taxon>
        <taxon>Dikarya</taxon>
        <taxon>Basidiomycota</taxon>
        <taxon>Agaricomycotina</taxon>
        <taxon>Agaricomycetes</taxon>
        <taxon>Polyporales</taxon>
        <taxon>Meruliaceae</taxon>
        <taxon>Hermanssonia</taxon>
    </lineage>
</organism>
<proteinExistence type="predicted"/>
<feature type="compositionally biased region" description="Acidic residues" evidence="1">
    <location>
        <begin position="162"/>
        <end position="175"/>
    </location>
</feature>